<name>A0A6N0NSY6_9CREN</name>
<dbReference type="KEGG" id="mten:GWK48_05155"/>
<dbReference type="OrthoDB" id="36461at2157"/>
<evidence type="ECO:0000313" key="2">
    <source>
        <dbReference type="Proteomes" id="UP000509301"/>
    </source>
</evidence>
<dbReference type="EMBL" id="CP049074">
    <property type="protein sequence ID" value="QKQ99855.1"/>
    <property type="molecule type" value="Genomic_DNA"/>
</dbReference>
<dbReference type="RefSeq" id="WP_174630243.1">
    <property type="nucleotide sequence ID" value="NZ_CP049074.1"/>
</dbReference>
<evidence type="ECO:0000313" key="1">
    <source>
        <dbReference type="EMBL" id="QKQ99855.1"/>
    </source>
</evidence>
<dbReference type="PROSITE" id="PS51257">
    <property type="entry name" value="PROKAR_LIPOPROTEIN"/>
    <property type="match status" value="1"/>
</dbReference>
<accession>A0A6N0NSY6</accession>
<dbReference type="Proteomes" id="UP000509301">
    <property type="component" value="Chromosome"/>
</dbReference>
<reference evidence="1 2" key="1">
    <citation type="submission" date="2020-02" db="EMBL/GenBank/DDBJ databases">
        <title>Comparative genome analysis reveals the metabolism and evolution of the thermophilic archaeal genus Metallosphaera.</title>
        <authorList>
            <person name="Jiang C."/>
        </authorList>
    </citation>
    <scope>NUCLEOTIDE SEQUENCE [LARGE SCALE GENOMIC DNA]</scope>
    <source>
        <strain evidence="1 2">Ric-A</strain>
    </source>
</reference>
<keyword evidence="2" id="KW-1185">Reference proteome</keyword>
<dbReference type="GeneID" id="55641315"/>
<protein>
    <submittedName>
        <fullName evidence="1">Uncharacterized protein</fullName>
    </submittedName>
</protein>
<dbReference type="AlphaFoldDB" id="A0A6N0NSY6"/>
<proteinExistence type="predicted"/>
<organism evidence="1 2">
    <name type="scientific">Metallosphaera tengchongensis</name>
    <dbReference type="NCBI Taxonomy" id="1532350"/>
    <lineage>
        <taxon>Archaea</taxon>
        <taxon>Thermoproteota</taxon>
        <taxon>Thermoprotei</taxon>
        <taxon>Sulfolobales</taxon>
        <taxon>Sulfolobaceae</taxon>
        <taxon>Metallosphaera</taxon>
    </lineage>
</organism>
<sequence>MFHKKGIDFEEVDLGAIKSILHTIGLIYGCKEITELYSFNFYKLNGIIYGFNGKVPDIIKQKVGLSEIPKPSQLGIPLLMVTERKVVPMLPLGQYMVKACHNVIHLPEALASKVLYGKTVIIKDSYSFWRGLLRDKRGDFLAFLKLRKLGNETEIIPELDIGWYLREGG</sequence>
<gene>
    <name evidence="1" type="ORF">GWK48_05155</name>
</gene>